<dbReference type="PROSITE" id="PS50293">
    <property type="entry name" value="TPR_REGION"/>
    <property type="match status" value="1"/>
</dbReference>
<feature type="transmembrane region" description="Helical" evidence="6">
    <location>
        <begin position="38"/>
        <end position="56"/>
    </location>
</feature>
<dbReference type="Pfam" id="PF04932">
    <property type="entry name" value="Wzy_C"/>
    <property type="match status" value="1"/>
</dbReference>
<feature type="transmembrane region" description="Helical" evidence="6">
    <location>
        <begin position="411"/>
        <end position="432"/>
    </location>
</feature>
<evidence type="ECO:0000256" key="5">
    <source>
        <dbReference type="PROSITE-ProRule" id="PRU00339"/>
    </source>
</evidence>
<dbReference type="PANTHER" id="PTHR37422">
    <property type="entry name" value="TEICHURONIC ACID BIOSYNTHESIS PROTEIN TUAE"/>
    <property type="match status" value="1"/>
</dbReference>
<comment type="subcellular location">
    <subcellularLocation>
        <location evidence="1">Membrane</location>
        <topology evidence="1">Multi-pass membrane protein</topology>
    </subcellularLocation>
</comment>
<name>A0A0G1C5J6_9BACT</name>
<feature type="transmembrane region" description="Helical" evidence="6">
    <location>
        <begin position="325"/>
        <end position="352"/>
    </location>
</feature>
<dbReference type="InterPro" id="IPR011990">
    <property type="entry name" value="TPR-like_helical_dom_sf"/>
</dbReference>
<feature type="transmembrane region" description="Helical" evidence="6">
    <location>
        <begin position="7"/>
        <end position="26"/>
    </location>
</feature>
<accession>A0A0G1C5J6</accession>
<feature type="domain" description="O-antigen ligase-related" evidence="7">
    <location>
        <begin position="188"/>
        <end position="340"/>
    </location>
</feature>
<dbReference type="AlphaFoldDB" id="A0A0G1C5J6"/>
<evidence type="ECO:0000256" key="1">
    <source>
        <dbReference type="ARBA" id="ARBA00004141"/>
    </source>
</evidence>
<dbReference type="Gene3D" id="1.25.40.10">
    <property type="entry name" value="Tetratricopeptide repeat domain"/>
    <property type="match status" value="1"/>
</dbReference>
<evidence type="ECO:0000256" key="2">
    <source>
        <dbReference type="ARBA" id="ARBA00022692"/>
    </source>
</evidence>
<dbReference type="PROSITE" id="PS50005">
    <property type="entry name" value="TPR"/>
    <property type="match status" value="2"/>
</dbReference>
<gene>
    <name evidence="8" type="ORF">UV54_C0001G0029</name>
</gene>
<dbReference type="SUPFAM" id="SSF48452">
    <property type="entry name" value="TPR-like"/>
    <property type="match status" value="1"/>
</dbReference>
<feature type="transmembrane region" description="Helical" evidence="6">
    <location>
        <begin position="225"/>
        <end position="246"/>
    </location>
</feature>
<dbReference type="PANTHER" id="PTHR37422:SF13">
    <property type="entry name" value="LIPOPOLYSACCHARIDE BIOSYNTHESIS PROTEIN PA4999-RELATED"/>
    <property type="match status" value="1"/>
</dbReference>
<keyword evidence="4 6" id="KW-0472">Membrane</keyword>
<feature type="transmembrane region" description="Helical" evidence="6">
    <location>
        <begin position="358"/>
        <end position="390"/>
    </location>
</feature>
<evidence type="ECO:0000313" key="8">
    <source>
        <dbReference type="EMBL" id="KKS80679.1"/>
    </source>
</evidence>
<keyword evidence="2 6" id="KW-0812">Transmembrane</keyword>
<evidence type="ECO:0000256" key="3">
    <source>
        <dbReference type="ARBA" id="ARBA00022989"/>
    </source>
</evidence>
<evidence type="ECO:0000256" key="4">
    <source>
        <dbReference type="ARBA" id="ARBA00023136"/>
    </source>
</evidence>
<dbReference type="STRING" id="1618369.UV54_C0001G0029"/>
<comment type="caution">
    <text evidence="8">The sequence shown here is derived from an EMBL/GenBank/DDBJ whole genome shotgun (WGS) entry which is preliminary data.</text>
</comment>
<reference evidence="8 9" key="1">
    <citation type="journal article" date="2015" name="Nature">
        <title>rRNA introns, odd ribosomes, and small enigmatic genomes across a large radiation of phyla.</title>
        <authorList>
            <person name="Brown C.T."/>
            <person name="Hug L.A."/>
            <person name="Thomas B.C."/>
            <person name="Sharon I."/>
            <person name="Castelle C.J."/>
            <person name="Singh A."/>
            <person name="Wilkins M.J."/>
            <person name="Williams K.H."/>
            <person name="Banfield J.F."/>
        </authorList>
    </citation>
    <scope>NUCLEOTIDE SEQUENCE [LARGE SCALE GENOMIC DNA]</scope>
</reference>
<evidence type="ECO:0000256" key="6">
    <source>
        <dbReference type="SAM" id="Phobius"/>
    </source>
</evidence>
<dbReference type="Pfam" id="PF13181">
    <property type="entry name" value="TPR_8"/>
    <property type="match status" value="1"/>
</dbReference>
<feature type="repeat" description="TPR" evidence="5">
    <location>
        <begin position="555"/>
        <end position="588"/>
    </location>
</feature>
<organism evidence="8 9">
    <name type="scientific">Candidatus Beckwithbacteria bacterium GW2011_GWA2_43_10</name>
    <dbReference type="NCBI Taxonomy" id="1618369"/>
    <lineage>
        <taxon>Bacteria</taxon>
        <taxon>Candidatus Beckwithiibacteriota</taxon>
    </lineage>
</organism>
<feature type="transmembrane region" description="Helical" evidence="6">
    <location>
        <begin position="202"/>
        <end position="219"/>
    </location>
</feature>
<protein>
    <recommendedName>
        <fullName evidence="7">O-antigen ligase-related domain-containing protein</fullName>
    </recommendedName>
</protein>
<evidence type="ECO:0000313" key="9">
    <source>
        <dbReference type="Proteomes" id="UP000034213"/>
    </source>
</evidence>
<dbReference type="SMART" id="SM00028">
    <property type="entry name" value="TPR"/>
    <property type="match status" value="2"/>
</dbReference>
<sequence length="594" mass="67240">MKLLNKIIASAFYSLFIIVPLILTPYNYELFEFNKMLTVYFLTIIISAAWISKMIIQKKILFSKTPFDIPLLLFLLSQILSTIFSLDRHTSVWGYYSRFHGGLLSTISYIILYYAFISNQISVKKSLKVILSTAVIVSLYGIAEHFGIDKHVWVQDVQSRIFSTLGQPNWLAAYLIALVPLSGWLAPLLLLTLYFTKSQSGLGTTAIILALMFIFFLIKQRFLKIILITVLLIGGTYYFLFSPLAAKMPKTLQLINEENKTRAGGSSSLLIRRVVWQGAIDVWKHYPIFGSGVETFAYSYYNFRPPEHNLLSEWDFLYNKAHNEYLNFLATTGAFGLGSYLFFIISVLVFFLKNPSGLMLGFISILITNFFGFSVVPVALFFFMFPAFTLTLSHTIVAKSVKEEKPAGRQYVLITVVFLFALYALNFVINLWRADYQFNLGRNYLKANQLPAGLTLLQKAVALSPQEPLFRSEYAEGLAKLASAYNTAPTAALRDQLIAESLSQSDQVIKANPVNLNYLKSRIKIFLLLANIDSAYTKQALDTTLQAIKLAPTDAKLYYNLGLIYNQLGQKDAVKQTLQTALELKPNYDFKIPQ</sequence>
<feature type="transmembrane region" description="Helical" evidence="6">
    <location>
        <begin position="98"/>
        <end position="117"/>
    </location>
</feature>
<dbReference type="InterPro" id="IPR051533">
    <property type="entry name" value="WaaL-like"/>
</dbReference>
<feature type="transmembrane region" description="Helical" evidence="6">
    <location>
        <begin position="171"/>
        <end position="195"/>
    </location>
</feature>
<feature type="transmembrane region" description="Helical" evidence="6">
    <location>
        <begin position="68"/>
        <end position="86"/>
    </location>
</feature>
<proteinExistence type="predicted"/>
<dbReference type="InterPro" id="IPR007016">
    <property type="entry name" value="O-antigen_ligase-rel_domated"/>
</dbReference>
<dbReference type="Proteomes" id="UP000034213">
    <property type="component" value="Unassembled WGS sequence"/>
</dbReference>
<feature type="repeat" description="TPR" evidence="5">
    <location>
        <begin position="434"/>
        <end position="467"/>
    </location>
</feature>
<keyword evidence="3 6" id="KW-1133">Transmembrane helix</keyword>
<keyword evidence="5" id="KW-0802">TPR repeat</keyword>
<dbReference type="GO" id="GO:0016020">
    <property type="term" value="C:membrane"/>
    <property type="evidence" value="ECO:0007669"/>
    <property type="project" value="UniProtKB-SubCell"/>
</dbReference>
<evidence type="ECO:0000259" key="7">
    <source>
        <dbReference type="Pfam" id="PF04932"/>
    </source>
</evidence>
<dbReference type="EMBL" id="LCEW01000001">
    <property type="protein sequence ID" value="KKS80679.1"/>
    <property type="molecule type" value="Genomic_DNA"/>
</dbReference>
<dbReference type="InterPro" id="IPR019734">
    <property type="entry name" value="TPR_rpt"/>
</dbReference>